<organism evidence="6">
    <name type="scientific">Soboliphyme baturini</name>
    <dbReference type="NCBI Taxonomy" id="241478"/>
    <lineage>
        <taxon>Eukaryota</taxon>
        <taxon>Metazoa</taxon>
        <taxon>Ecdysozoa</taxon>
        <taxon>Nematoda</taxon>
        <taxon>Enoplea</taxon>
        <taxon>Dorylaimia</taxon>
        <taxon>Dioctophymatida</taxon>
        <taxon>Dioctophymatoidea</taxon>
        <taxon>Soboliphymatidae</taxon>
        <taxon>Soboliphyme</taxon>
    </lineage>
</organism>
<dbReference type="WBParaSite" id="SBAD_0001124501-mRNA-1">
    <property type="protein sequence ID" value="SBAD_0001124501-mRNA-1"/>
    <property type="gene ID" value="SBAD_0001124501"/>
</dbReference>
<keyword evidence="1 2" id="KW-0694">RNA-binding</keyword>
<dbReference type="Pfam" id="PF00076">
    <property type="entry name" value="RRM_1"/>
    <property type="match status" value="1"/>
</dbReference>
<dbReference type="FunFam" id="3.30.70.330:FF:000016">
    <property type="entry name" value="CUGBP Elav-like family member 1 isoform 2"/>
    <property type="match status" value="1"/>
</dbReference>
<protein>
    <submittedName>
        <fullName evidence="6">RRM domain-containing protein</fullName>
    </submittedName>
</protein>
<dbReference type="InterPro" id="IPR012677">
    <property type="entry name" value="Nucleotide-bd_a/b_plait_sf"/>
</dbReference>
<dbReference type="PROSITE" id="PS50102">
    <property type="entry name" value="RRM"/>
    <property type="match status" value="1"/>
</dbReference>
<evidence type="ECO:0000313" key="5">
    <source>
        <dbReference type="Proteomes" id="UP000270296"/>
    </source>
</evidence>
<evidence type="ECO:0000259" key="3">
    <source>
        <dbReference type="PROSITE" id="PS50102"/>
    </source>
</evidence>
<dbReference type="GO" id="GO:0003729">
    <property type="term" value="F:mRNA binding"/>
    <property type="evidence" value="ECO:0007669"/>
    <property type="project" value="TreeGrafter"/>
</dbReference>
<dbReference type="PANTHER" id="PTHR48025">
    <property type="entry name" value="OS02G0815200 PROTEIN"/>
    <property type="match status" value="1"/>
</dbReference>
<dbReference type="SMART" id="SM00360">
    <property type="entry name" value="RRM"/>
    <property type="match status" value="1"/>
</dbReference>
<dbReference type="Gene3D" id="3.30.70.330">
    <property type="match status" value="1"/>
</dbReference>
<proteinExistence type="predicted"/>
<reference evidence="4 5" key="2">
    <citation type="submission" date="2018-11" db="EMBL/GenBank/DDBJ databases">
        <authorList>
            <consortium name="Pathogen Informatics"/>
        </authorList>
    </citation>
    <scope>NUCLEOTIDE SEQUENCE [LARGE SCALE GENOMIC DNA]</scope>
</reference>
<dbReference type="OrthoDB" id="410044at2759"/>
<gene>
    <name evidence="4" type="ORF">SBAD_LOCUS10869</name>
</gene>
<dbReference type="InterPro" id="IPR035979">
    <property type="entry name" value="RBD_domain_sf"/>
</dbReference>
<dbReference type="SUPFAM" id="SSF54928">
    <property type="entry name" value="RNA-binding domain, RBD"/>
    <property type="match status" value="1"/>
</dbReference>
<sequence>MNRKPGGTMGGPFVSPQLNSNLIQLTGSASNKIPGSLCDFTTNSSTANDLDVLAQAYNGVHQYSSAFSRSYGQTVNFGVKQQEGPDGANLFIYHLPQEYSDTDLIQTFSPFGNILSAKVFVDKETRLSKCFGFVSFDNPLSAQAAIRAMNGFQIGTKRLKVQLKRSKYEAKPYQHPQQYAAATVSTTLS</sequence>
<name>A0A183J4S1_9BILA</name>
<dbReference type="Proteomes" id="UP000270296">
    <property type="component" value="Unassembled WGS sequence"/>
</dbReference>
<evidence type="ECO:0000313" key="6">
    <source>
        <dbReference type="WBParaSite" id="SBAD_0001124501-mRNA-1"/>
    </source>
</evidence>
<evidence type="ECO:0000256" key="1">
    <source>
        <dbReference type="ARBA" id="ARBA00022884"/>
    </source>
</evidence>
<evidence type="ECO:0000313" key="4">
    <source>
        <dbReference type="EMBL" id="VDP35245.1"/>
    </source>
</evidence>
<dbReference type="AlphaFoldDB" id="A0A183J4S1"/>
<feature type="domain" description="RRM" evidence="3">
    <location>
        <begin position="88"/>
        <end position="166"/>
    </location>
</feature>
<evidence type="ECO:0000256" key="2">
    <source>
        <dbReference type="PROSITE-ProRule" id="PRU00176"/>
    </source>
</evidence>
<reference evidence="6" key="1">
    <citation type="submission" date="2016-06" db="UniProtKB">
        <authorList>
            <consortium name="WormBaseParasite"/>
        </authorList>
    </citation>
    <scope>IDENTIFICATION</scope>
</reference>
<keyword evidence="5" id="KW-1185">Reference proteome</keyword>
<dbReference type="GO" id="GO:0005634">
    <property type="term" value="C:nucleus"/>
    <property type="evidence" value="ECO:0007669"/>
    <property type="project" value="TreeGrafter"/>
</dbReference>
<dbReference type="InterPro" id="IPR000504">
    <property type="entry name" value="RRM_dom"/>
</dbReference>
<dbReference type="PANTHER" id="PTHR48025:SF1">
    <property type="entry name" value="RRM DOMAIN-CONTAINING PROTEIN"/>
    <property type="match status" value="1"/>
</dbReference>
<dbReference type="InterPro" id="IPR050502">
    <property type="entry name" value="Euk_RNA-bind_prot"/>
</dbReference>
<accession>A0A183J4S1</accession>
<dbReference type="EMBL" id="UZAM01014691">
    <property type="protein sequence ID" value="VDP35245.1"/>
    <property type="molecule type" value="Genomic_DNA"/>
</dbReference>